<sequence>MSTENEKEAPPSRSDSASKDPEKAQTLQLTVQPWEPRAWWKKVPFLSTRVRPIISALDPQHPNAKMTPESTANWLSLSWFAWIDPILTAGYT</sequence>
<feature type="compositionally biased region" description="Basic and acidic residues" evidence="1">
    <location>
        <begin position="1"/>
        <end position="23"/>
    </location>
</feature>
<proteinExistence type="predicted"/>
<evidence type="ECO:0000313" key="2">
    <source>
        <dbReference type="EMBL" id="CDS00071.1"/>
    </source>
</evidence>
<keyword evidence="3" id="KW-1185">Reference proteome</keyword>
<dbReference type="AlphaFoldDB" id="A0A0F7RTF6"/>
<reference evidence="3" key="1">
    <citation type="submission" date="2014-06" db="EMBL/GenBank/DDBJ databases">
        <authorList>
            <person name="Berkman P.J."/>
        </authorList>
    </citation>
    <scope>NUCLEOTIDE SEQUENCE [LARGE SCALE GENOMIC DNA]</scope>
</reference>
<feature type="region of interest" description="Disordered" evidence="1">
    <location>
        <begin position="1"/>
        <end position="27"/>
    </location>
</feature>
<protein>
    <submittedName>
        <fullName evidence="2">Uncharacterized protein</fullName>
    </submittedName>
</protein>
<dbReference type="EMBL" id="CCFA01001949">
    <property type="protein sequence ID" value="CDS00071.1"/>
    <property type="molecule type" value="Genomic_DNA"/>
</dbReference>
<gene>
    <name evidence="2" type="primary">SSCI35000.1</name>
</gene>
<evidence type="ECO:0000313" key="3">
    <source>
        <dbReference type="Proteomes" id="UP000242770"/>
    </source>
</evidence>
<evidence type="ECO:0000256" key="1">
    <source>
        <dbReference type="SAM" id="MobiDB-lite"/>
    </source>
</evidence>
<dbReference type="STRING" id="49012.A0A0F7RTF6"/>
<accession>A0A0F7RTF6</accession>
<feature type="non-terminal residue" evidence="2">
    <location>
        <position position="92"/>
    </location>
</feature>
<dbReference type="Proteomes" id="UP000242770">
    <property type="component" value="Unassembled WGS sequence"/>
</dbReference>
<name>A0A0F7RTF6_9BASI</name>
<organism evidence="2 3">
    <name type="scientific">Sporisorium scitamineum</name>
    <dbReference type="NCBI Taxonomy" id="49012"/>
    <lineage>
        <taxon>Eukaryota</taxon>
        <taxon>Fungi</taxon>
        <taxon>Dikarya</taxon>
        <taxon>Basidiomycota</taxon>
        <taxon>Ustilaginomycotina</taxon>
        <taxon>Ustilaginomycetes</taxon>
        <taxon>Ustilaginales</taxon>
        <taxon>Ustilaginaceae</taxon>
        <taxon>Sporisorium</taxon>
    </lineage>
</organism>